<proteinExistence type="predicted"/>
<dbReference type="Proteomes" id="UP000822688">
    <property type="component" value="Chromosome 8"/>
</dbReference>
<dbReference type="EMBL" id="CM026429">
    <property type="protein sequence ID" value="KAG0564318.1"/>
    <property type="molecule type" value="Genomic_DNA"/>
</dbReference>
<comment type="caution">
    <text evidence="1">The sequence shown here is derived from an EMBL/GenBank/DDBJ whole genome shotgun (WGS) entry which is preliminary data.</text>
</comment>
<name>A0A8T0H2J2_CERPU</name>
<evidence type="ECO:0000313" key="1">
    <source>
        <dbReference type="EMBL" id="KAG0564318.1"/>
    </source>
</evidence>
<accession>A0A8T0H2J2</accession>
<gene>
    <name evidence="1" type="ORF">KC19_8G101300</name>
</gene>
<organism evidence="1 2">
    <name type="scientific">Ceratodon purpureus</name>
    <name type="common">Fire moss</name>
    <name type="synonym">Dicranum purpureum</name>
    <dbReference type="NCBI Taxonomy" id="3225"/>
    <lineage>
        <taxon>Eukaryota</taxon>
        <taxon>Viridiplantae</taxon>
        <taxon>Streptophyta</taxon>
        <taxon>Embryophyta</taxon>
        <taxon>Bryophyta</taxon>
        <taxon>Bryophytina</taxon>
        <taxon>Bryopsida</taxon>
        <taxon>Dicranidae</taxon>
        <taxon>Pseudoditrichales</taxon>
        <taxon>Ditrichaceae</taxon>
        <taxon>Ceratodon</taxon>
    </lineage>
</organism>
<keyword evidence="2" id="KW-1185">Reference proteome</keyword>
<reference evidence="1" key="1">
    <citation type="submission" date="2020-06" db="EMBL/GenBank/DDBJ databases">
        <title>WGS assembly of Ceratodon purpureus strain R40.</title>
        <authorList>
            <person name="Carey S.B."/>
            <person name="Jenkins J."/>
            <person name="Shu S."/>
            <person name="Lovell J.T."/>
            <person name="Sreedasyam A."/>
            <person name="Maumus F."/>
            <person name="Tiley G.P."/>
            <person name="Fernandez-Pozo N."/>
            <person name="Barry K."/>
            <person name="Chen C."/>
            <person name="Wang M."/>
            <person name="Lipzen A."/>
            <person name="Daum C."/>
            <person name="Saski C.A."/>
            <person name="Payton A.C."/>
            <person name="Mcbreen J.C."/>
            <person name="Conrad R.E."/>
            <person name="Kollar L.M."/>
            <person name="Olsson S."/>
            <person name="Huttunen S."/>
            <person name="Landis J.B."/>
            <person name="Wickett N.J."/>
            <person name="Johnson M.G."/>
            <person name="Rensing S.A."/>
            <person name="Grimwood J."/>
            <person name="Schmutz J."/>
            <person name="Mcdaniel S.F."/>
        </authorList>
    </citation>
    <scope>NUCLEOTIDE SEQUENCE</scope>
    <source>
        <strain evidence="1">R40</strain>
    </source>
</reference>
<protein>
    <submittedName>
        <fullName evidence="1">Uncharacterized protein</fullName>
    </submittedName>
</protein>
<evidence type="ECO:0000313" key="2">
    <source>
        <dbReference type="Proteomes" id="UP000822688"/>
    </source>
</evidence>
<dbReference type="AlphaFoldDB" id="A0A8T0H2J2"/>
<sequence length="101" mass="11550">MRCKTGLRNVTYDILDFKQYCKLCIGPVFQDISPDSIAKASTQRLTLLKNAERNIDISTTDKCLQRLVREMARISKLLPDRTARLSIKPTPSQSVLSCYKR</sequence>